<evidence type="ECO:0000313" key="7">
    <source>
        <dbReference type="EMBL" id="OXC74136.1"/>
    </source>
</evidence>
<evidence type="ECO:0000313" key="8">
    <source>
        <dbReference type="Proteomes" id="UP000214720"/>
    </source>
</evidence>
<dbReference type="GO" id="GO:0016787">
    <property type="term" value="F:hydrolase activity"/>
    <property type="evidence" value="ECO:0007669"/>
    <property type="project" value="UniProtKB-KW"/>
</dbReference>
<organism evidence="7 8">
    <name type="scientific">Caballeronia sordidicola</name>
    <name type="common">Burkholderia sordidicola</name>
    <dbReference type="NCBI Taxonomy" id="196367"/>
    <lineage>
        <taxon>Bacteria</taxon>
        <taxon>Pseudomonadati</taxon>
        <taxon>Pseudomonadota</taxon>
        <taxon>Betaproteobacteria</taxon>
        <taxon>Burkholderiales</taxon>
        <taxon>Burkholderiaceae</taxon>
        <taxon>Caballeronia</taxon>
    </lineage>
</organism>
<dbReference type="OrthoDB" id="9801102at2"/>
<dbReference type="RefSeq" id="WP_089164279.1">
    <property type="nucleotide sequence ID" value="NZ_MTHB01000230.1"/>
</dbReference>
<protein>
    <recommendedName>
        <fullName evidence="6">Putative mRNA interferase YoeB</fullName>
    </recommendedName>
</protein>
<evidence type="ECO:0000256" key="2">
    <source>
        <dbReference type="ARBA" id="ARBA00022649"/>
    </source>
</evidence>
<name>A0A226WSG9_CABSO</name>
<gene>
    <name evidence="7" type="ORF">BSU04_33505</name>
</gene>
<dbReference type="Pfam" id="PF06769">
    <property type="entry name" value="YoeB_toxin"/>
    <property type="match status" value="1"/>
</dbReference>
<dbReference type="InterPro" id="IPR009614">
    <property type="entry name" value="YoeB_toxin"/>
</dbReference>
<reference evidence="8" key="1">
    <citation type="submission" date="2017-01" db="EMBL/GenBank/DDBJ databases">
        <title>Genome Analysis of Deinococcus marmoris KOPRI26562.</title>
        <authorList>
            <person name="Kim J.H."/>
            <person name="Oh H.-M."/>
        </authorList>
    </citation>
    <scope>NUCLEOTIDE SEQUENCE [LARGE SCALE GENOMIC DNA]</scope>
    <source>
        <strain evidence="8">PAMC 26633</strain>
    </source>
</reference>
<dbReference type="EMBL" id="MTHB01000230">
    <property type="protein sequence ID" value="OXC74136.1"/>
    <property type="molecule type" value="Genomic_DNA"/>
</dbReference>
<dbReference type="PANTHER" id="PTHR38039:SF1">
    <property type="entry name" value="TOXIN YOEB"/>
    <property type="match status" value="1"/>
</dbReference>
<keyword evidence="5" id="KW-0378">Hydrolase</keyword>
<dbReference type="GO" id="GO:0004519">
    <property type="term" value="F:endonuclease activity"/>
    <property type="evidence" value="ECO:0007669"/>
    <property type="project" value="UniProtKB-KW"/>
</dbReference>
<dbReference type="InterPro" id="IPR035093">
    <property type="entry name" value="RelE/ParE_toxin_dom_sf"/>
</dbReference>
<evidence type="ECO:0000256" key="5">
    <source>
        <dbReference type="ARBA" id="ARBA00022801"/>
    </source>
</evidence>
<evidence type="ECO:0000256" key="3">
    <source>
        <dbReference type="ARBA" id="ARBA00022722"/>
    </source>
</evidence>
<dbReference type="GO" id="GO:0006401">
    <property type="term" value="P:RNA catabolic process"/>
    <property type="evidence" value="ECO:0007669"/>
    <property type="project" value="InterPro"/>
</dbReference>
<comment type="caution">
    <text evidence="7">The sequence shown here is derived from an EMBL/GenBank/DDBJ whole genome shotgun (WGS) entry which is preliminary data.</text>
</comment>
<evidence type="ECO:0000256" key="1">
    <source>
        <dbReference type="ARBA" id="ARBA00008172"/>
    </source>
</evidence>
<accession>A0A226WSG9</accession>
<dbReference type="AlphaFoldDB" id="A0A226WSG9"/>
<sequence length="100" mass="11714">MTQQKKAKNKAAAVNKCKIGWSKNAWEDYLYWQARDKRILDEINGLIDEISRDPFKGTGKPEPLKGDLSGFWSRRITKEDRLVYIVQEDVIYVMACRHHC</sequence>
<keyword evidence="2" id="KW-1277">Toxin-antitoxin system</keyword>
<evidence type="ECO:0000256" key="6">
    <source>
        <dbReference type="ARBA" id="ARBA00030388"/>
    </source>
</evidence>
<dbReference type="PANTHER" id="PTHR38039">
    <property type="entry name" value="TOXIN YOEB"/>
    <property type="match status" value="1"/>
</dbReference>
<dbReference type="SUPFAM" id="SSF143011">
    <property type="entry name" value="RelE-like"/>
    <property type="match status" value="1"/>
</dbReference>
<proteinExistence type="inferred from homology"/>
<comment type="similarity">
    <text evidence="1">Belongs to the YoeB family.</text>
</comment>
<dbReference type="GO" id="GO:0098795">
    <property type="term" value="P:global gene silencing by mRNA cleavage"/>
    <property type="evidence" value="ECO:0007669"/>
    <property type="project" value="TreeGrafter"/>
</dbReference>
<dbReference type="NCBIfam" id="TIGR02116">
    <property type="entry name" value="toxin_Txe_YoeB"/>
    <property type="match status" value="1"/>
</dbReference>
<dbReference type="Gene3D" id="3.30.2310.20">
    <property type="entry name" value="RelE-like"/>
    <property type="match status" value="1"/>
</dbReference>
<keyword evidence="4" id="KW-0255">Endonuclease</keyword>
<dbReference type="Proteomes" id="UP000214720">
    <property type="component" value="Unassembled WGS sequence"/>
</dbReference>
<evidence type="ECO:0000256" key="4">
    <source>
        <dbReference type="ARBA" id="ARBA00022759"/>
    </source>
</evidence>
<keyword evidence="3" id="KW-0540">Nuclease</keyword>
<dbReference type="eggNOG" id="COG4115">
    <property type="taxonomic scope" value="Bacteria"/>
</dbReference>